<dbReference type="RefSeq" id="WP_089401403.1">
    <property type="nucleotide sequence ID" value="NZ_FZOT01000022.1"/>
</dbReference>
<reference evidence="1 2" key="1">
    <citation type="submission" date="2017-06" db="EMBL/GenBank/DDBJ databases">
        <authorList>
            <person name="Kim H.J."/>
            <person name="Triplett B.A."/>
        </authorList>
    </citation>
    <scope>NUCLEOTIDE SEQUENCE [LARGE SCALE GENOMIC DNA]</scope>
    <source>
        <strain evidence="1 2">U15</strain>
    </source>
</reference>
<accession>A0A239LDQ4</accession>
<evidence type="ECO:0000313" key="1">
    <source>
        <dbReference type="EMBL" id="SNT28611.1"/>
    </source>
</evidence>
<gene>
    <name evidence="1" type="ORF">SAMN06265795_12217</name>
</gene>
<name>A0A239LDQ4_9BURK</name>
<proteinExistence type="predicted"/>
<dbReference type="EMBL" id="FZOT01000022">
    <property type="protein sequence ID" value="SNT28611.1"/>
    <property type="molecule type" value="Genomic_DNA"/>
</dbReference>
<dbReference type="AlphaFoldDB" id="A0A239LDQ4"/>
<dbReference type="Proteomes" id="UP000198284">
    <property type="component" value="Unassembled WGS sequence"/>
</dbReference>
<organism evidence="1 2">
    <name type="scientific">Noviherbaspirillum humi</name>
    <dbReference type="NCBI Taxonomy" id="1688639"/>
    <lineage>
        <taxon>Bacteria</taxon>
        <taxon>Pseudomonadati</taxon>
        <taxon>Pseudomonadota</taxon>
        <taxon>Betaproteobacteria</taxon>
        <taxon>Burkholderiales</taxon>
        <taxon>Oxalobacteraceae</taxon>
        <taxon>Noviherbaspirillum</taxon>
    </lineage>
</organism>
<keyword evidence="2" id="KW-1185">Reference proteome</keyword>
<dbReference type="OrthoDB" id="8781073at2"/>
<evidence type="ECO:0000313" key="2">
    <source>
        <dbReference type="Proteomes" id="UP000198284"/>
    </source>
</evidence>
<sequence>MNTNSNQRLFYCLDAFPSGEREELVRTTSQLHNWLPITKSSHPDAALFVDGKCRYQGQFSDEAIAQIEREIR</sequence>
<protein>
    <submittedName>
        <fullName evidence="1">Uncharacterized protein</fullName>
    </submittedName>
</protein>